<evidence type="ECO:0008006" key="4">
    <source>
        <dbReference type="Google" id="ProtNLM"/>
    </source>
</evidence>
<evidence type="ECO:0000313" key="2">
    <source>
        <dbReference type="EMBL" id="CAD8330859.1"/>
    </source>
</evidence>
<name>A0A6T6EA47_9STRA</name>
<proteinExistence type="predicted"/>
<keyword evidence="1" id="KW-0812">Transmembrane</keyword>
<keyword evidence="1" id="KW-1133">Transmembrane helix</keyword>
<keyword evidence="1" id="KW-0472">Membrane</keyword>
<dbReference type="AlphaFoldDB" id="A0A6T6EA47"/>
<sequence length="112" mass="12756">MCMPSQMFKRCSFRRMSTAERRMPAAAITMSNGKKPKSTSFVRVLQSQRMGSSCCICTCNVQHLTQKSQSHISTMIRSSNNGKFSIACLFLCFFFVFTVLHMRHRAHAKHAV</sequence>
<feature type="transmembrane region" description="Helical" evidence="1">
    <location>
        <begin position="81"/>
        <end position="100"/>
    </location>
</feature>
<dbReference type="EMBL" id="HBEF01004785">
    <property type="protein sequence ID" value="CAD8330859.1"/>
    <property type="molecule type" value="Transcribed_RNA"/>
</dbReference>
<dbReference type="EMBL" id="HBEF01004786">
    <property type="protein sequence ID" value="CAD8330860.1"/>
    <property type="molecule type" value="Transcribed_RNA"/>
</dbReference>
<reference evidence="2" key="1">
    <citation type="submission" date="2021-01" db="EMBL/GenBank/DDBJ databases">
        <authorList>
            <person name="Corre E."/>
            <person name="Pelletier E."/>
            <person name="Niang G."/>
            <person name="Scheremetjew M."/>
            <person name="Finn R."/>
            <person name="Kale V."/>
            <person name="Holt S."/>
            <person name="Cochrane G."/>
            <person name="Meng A."/>
            <person name="Brown T."/>
            <person name="Cohen L."/>
        </authorList>
    </citation>
    <scope>NUCLEOTIDE SEQUENCE</scope>
    <source>
        <strain evidence="2">CCMP3328</strain>
    </source>
</reference>
<gene>
    <name evidence="2" type="ORF">CAUS1442_LOCUS2958</name>
    <name evidence="3" type="ORF">CAUS1442_LOCUS2959</name>
</gene>
<evidence type="ECO:0000313" key="3">
    <source>
        <dbReference type="EMBL" id="CAD8330860.1"/>
    </source>
</evidence>
<organism evidence="2">
    <name type="scientific">Craspedostauros australis</name>
    <dbReference type="NCBI Taxonomy" id="1486917"/>
    <lineage>
        <taxon>Eukaryota</taxon>
        <taxon>Sar</taxon>
        <taxon>Stramenopiles</taxon>
        <taxon>Ochrophyta</taxon>
        <taxon>Bacillariophyta</taxon>
        <taxon>Bacillariophyceae</taxon>
        <taxon>Bacillariophycidae</taxon>
        <taxon>Naviculales</taxon>
        <taxon>Naviculaceae</taxon>
        <taxon>Craspedostauros</taxon>
    </lineage>
</organism>
<accession>A0A6T6EA47</accession>
<protein>
    <recommendedName>
        <fullName evidence="4">Transmembrane protein</fullName>
    </recommendedName>
</protein>
<evidence type="ECO:0000256" key="1">
    <source>
        <dbReference type="SAM" id="Phobius"/>
    </source>
</evidence>